<dbReference type="Gene3D" id="1.10.630.10">
    <property type="entry name" value="Cytochrome P450"/>
    <property type="match status" value="1"/>
</dbReference>
<dbReference type="OrthoDB" id="2789670at2759"/>
<organism evidence="8 9">
    <name type="scientific">Lactuca sativa</name>
    <name type="common">Garden lettuce</name>
    <dbReference type="NCBI Taxonomy" id="4236"/>
    <lineage>
        <taxon>Eukaryota</taxon>
        <taxon>Viridiplantae</taxon>
        <taxon>Streptophyta</taxon>
        <taxon>Embryophyta</taxon>
        <taxon>Tracheophyta</taxon>
        <taxon>Spermatophyta</taxon>
        <taxon>Magnoliopsida</taxon>
        <taxon>eudicotyledons</taxon>
        <taxon>Gunneridae</taxon>
        <taxon>Pentapetalae</taxon>
        <taxon>asterids</taxon>
        <taxon>campanulids</taxon>
        <taxon>Asterales</taxon>
        <taxon>Asteraceae</taxon>
        <taxon>Cichorioideae</taxon>
        <taxon>Cichorieae</taxon>
        <taxon>Lactucinae</taxon>
        <taxon>Lactuca</taxon>
    </lineage>
</organism>
<evidence type="ECO:0000313" key="8">
    <source>
        <dbReference type="EMBL" id="KAJ0190119.1"/>
    </source>
</evidence>
<reference evidence="8 9" key="1">
    <citation type="journal article" date="2017" name="Nat. Commun.">
        <title>Genome assembly with in vitro proximity ligation data and whole-genome triplication in lettuce.</title>
        <authorList>
            <person name="Reyes-Chin-Wo S."/>
            <person name="Wang Z."/>
            <person name="Yang X."/>
            <person name="Kozik A."/>
            <person name="Arikit S."/>
            <person name="Song C."/>
            <person name="Xia L."/>
            <person name="Froenicke L."/>
            <person name="Lavelle D.O."/>
            <person name="Truco M.J."/>
            <person name="Xia R."/>
            <person name="Zhu S."/>
            <person name="Xu C."/>
            <person name="Xu H."/>
            <person name="Xu X."/>
            <person name="Cox K."/>
            <person name="Korf I."/>
            <person name="Meyers B.C."/>
            <person name="Michelmore R.W."/>
        </authorList>
    </citation>
    <scope>NUCLEOTIDE SEQUENCE [LARGE SCALE GENOMIC DNA]</scope>
    <source>
        <strain evidence="9">cv. Salinas</strain>
        <tissue evidence="8">Seedlings</tissue>
    </source>
</reference>
<dbReference type="InterPro" id="IPR001128">
    <property type="entry name" value="Cyt_P450"/>
</dbReference>
<name>A0A9R1WXE3_LACSA</name>
<dbReference type="AlphaFoldDB" id="A0A9R1WXE3"/>
<dbReference type="Proteomes" id="UP000235145">
    <property type="component" value="Unassembled WGS sequence"/>
</dbReference>
<dbReference type="PRINTS" id="PR00463">
    <property type="entry name" value="EP450I"/>
</dbReference>
<keyword evidence="3 6" id="KW-0560">Oxidoreductase</keyword>
<dbReference type="GO" id="GO:0016705">
    <property type="term" value="F:oxidoreductase activity, acting on paired donors, with incorporation or reduction of molecular oxygen"/>
    <property type="evidence" value="ECO:0007669"/>
    <property type="project" value="InterPro"/>
</dbReference>
<dbReference type="InterPro" id="IPR002401">
    <property type="entry name" value="Cyt_P450_E_grp-I"/>
</dbReference>
<keyword evidence="7" id="KW-1133">Transmembrane helix</keyword>
<gene>
    <name evidence="8" type="ORF">LSAT_V11C800451660</name>
</gene>
<evidence type="ECO:0000256" key="6">
    <source>
        <dbReference type="RuleBase" id="RU000461"/>
    </source>
</evidence>
<evidence type="ECO:0000256" key="3">
    <source>
        <dbReference type="ARBA" id="ARBA00023002"/>
    </source>
</evidence>
<comment type="caution">
    <text evidence="8">The sequence shown here is derived from an EMBL/GenBank/DDBJ whole genome shotgun (WGS) entry which is preliminary data.</text>
</comment>
<dbReference type="FunFam" id="1.10.630.10:FF:000007">
    <property type="entry name" value="Cytochrome P450 76C4"/>
    <property type="match status" value="1"/>
</dbReference>
<dbReference type="Gramene" id="rna-gnl|WGS:NBSK|LSAT_8X157801_mrna">
    <property type="protein sequence ID" value="cds-PLY79790.1"/>
    <property type="gene ID" value="gene-LSAT_8X157801"/>
</dbReference>
<evidence type="ECO:0000256" key="7">
    <source>
        <dbReference type="SAM" id="Phobius"/>
    </source>
</evidence>
<comment type="similarity">
    <text evidence="1 6">Belongs to the cytochrome P450 family.</text>
</comment>
<dbReference type="SUPFAM" id="SSF48264">
    <property type="entry name" value="Cytochrome P450"/>
    <property type="match status" value="1"/>
</dbReference>
<evidence type="ECO:0000256" key="5">
    <source>
        <dbReference type="PIRSR" id="PIRSR602401-1"/>
    </source>
</evidence>
<dbReference type="GO" id="GO:0004497">
    <property type="term" value="F:monooxygenase activity"/>
    <property type="evidence" value="ECO:0007669"/>
    <property type="project" value="UniProtKB-KW"/>
</dbReference>
<evidence type="ECO:0000256" key="4">
    <source>
        <dbReference type="ARBA" id="ARBA00023004"/>
    </source>
</evidence>
<evidence type="ECO:0000256" key="1">
    <source>
        <dbReference type="ARBA" id="ARBA00010617"/>
    </source>
</evidence>
<accession>A0A9R1WXE3</accession>
<evidence type="ECO:0000256" key="2">
    <source>
        <dbReference type="ARBA" id="ARBA00022723"/>
    </source>
</evidence>
<evidence type="ECO:0008006" key="10">
    <source>
        <dbReference type="Google" id="ProtNLM"/>
    </source>
</evidence>
<dbReference type="CDD" id="cd11073">
    <property type="entry name" value="CYP76-like"/>
    <property type="match status" value="1"/>
</dbReference>
<keyword evidence="2 5" id="KW-0479">Metal-binding</keyword>
<protein>
    <recommendedName>
        <fullName evidence="10">Cytochrome P450</fullName>
    </recommendedName>
</protein>
<dbReference type="InterPro" id="IPR017972">
    <property type="entry name" value="Cyt_P450_CS"/>
</dbReference>
<proteinExistence type="inferred from homology"/>
<dbReference type="GO" id="GO:0005506">
    <property type="term" value="F:iron ion binding"/>
    <property type="evidence" value="ECO:0007669"/>
    <property type="project" value="InterPro"/>
</dbReference>
<keyword evidence="9" id="KW-1185">Reference proteome</keyword>
<dbReference type="InterPro" id="IPR036396">
    <property type="entry name" value="Cyt_P450_sf"/>
</dbReference>
<keyword evidence="4 5" id="KW-0408">Iron</keyword>
<dbReference type="PROSITE" id="PS00086">
    <property type="entry name" value="CYTOCHROME_P450"/>
    <property type="match status" value="1"/>
</dbReference>
<keyword evidence="7" id="KW-0472">Membrane</keyword>
<sequence length="503" mass="57532">MEDQTFFLFLLLSCLFAFIYTFTISHRRHSRLPPGPYPFPIIGNLLKVGNNPHRSLAILSKQYGPLMSLKLGSKTTIVLSSPDIAKEFFHTHDISFSSRSVPDTVRAADHHKFSMVWLPAGDQWRKLRKITKEYMFSVQQLDASELLRQEKVQEFLNHVNRCCTNEEAVNIGAAAFTTTLNILSNFMFSRDFAQYDSMSSQGFKDAVCGLMELGGKLNLPDFFPILKSLDLQGLRREGTVYANKLLSIFDKVINERLQSRRTSSSHNGDSTTKNDVLDLLLNLNQNDESEFSLNDIRHLFLALFIAGTDTTSITLEWVMTELIRNPEKMEIARFEVMKLMQNNKRSIQESDISQLTYLQAVIKETLRLHPPGPFLIPHQAINDIEVKGYIVPKNAQILCNIWAIGQDPNIWLDPQVFRPERFLDVEIDYKGHNFELIPFGAGRRICPGLNLANRMLHVLLSSLIHKFDWKVVGYTRPQDIDMGEKFGITLQKTIPLMAIPVKR</sequence>
<keyword evidence="6" id="KW-0503">Monooxygenase</keyword>
<keyword evidence="7" id="KW-0812">Transmembrane</keyword>
<dbReference type="PRINTS" id="PR00385">
    <property type="entry name" value="P450"/>
</dbReference>
<dbReference type="Pfam" id="PF00067">
    <property type="entry name" value="p450"/>
    <property type="match status" value="1"/>
</dbReference>
<dbReference type="GO" id="GO:0020037">
    <property type="term" value="F:heme binding"/>
    <property type="evidence" value="ECO:0007669"/>
    <property type="project" value="InterPro"/>
</dbReference>
<comment type="cofactor">
    <cofactor evidence="5">
        <name>heme</name>
        <dbReference type="ChEBI" id="CHEBI:30413"/>
    </cofactor>
</comment>
<evidence type="ECO:0000313" key="9">
    <source>
        <dbReference type="Proteomes" id="UP000235145"/>
    </source>
</evidence>
<feature type="transmembrane region" description="Helical" evidence="7">
    <location>
        <begin position="6"/>
        <end position="24"/>
    </location>
</feature>
<dbReference type="PANTHER" id="PTHR47950">
    <property type="entry name" value="CYTOCHROME P450, FAMILY 76, SUBFAMILY C, POLYPEPTIDE 5-RELATED"/>
    <property type="match status" value="1"/>
</dbReference>
<keyword evidence="5 6" id="KW-0349">Heme</keyword>
<dbReference type="EMBL" id="NBSK02000008">
    <property type="protein sequence ID" value="KAJ0190119.1"/>
    <property type="molecule type" value="Genomic_DNA"/>
</dbReference>
<dbReference type="PANTHER" id="PTHR47950:SF48">
    <property type="entry name" value="CYTOCHROME P450 FAMILY PROTEIN, EXPRESSED"/>
    <property type="match status" value="1"/>
</dbReference>
<feature type="binding site" description="axial binding residue" evidence="5">
    <location>
        <position position="446"/>
    </location>
    <ligand>
        <name>heme</name>
        <dbReference type="ChEBI" id="CHEBI:30413"/>
    </ligand>
    <ligandPart>
        <name>Fe</name>
        <dbReference type="ChEBI" id="CHEBI:18248"/>
    </ligandPart>
</feature>